<evidence type="ECO:0000313" key="3">
    <source>
        <dbReference type="Proteomes" id="UP000474957"/>
    </source>
</evidence>
<dbReference type="RefSeq" id="WP_154446439.1">
    <property type="nucleotide sequence ID" value="NZ_WIND01000006.1"/>
</dbReference>
<dbReference type="AlphaFoldDB" id="A0A6L5Z083"/>
<protein>
    <submittedName>
        <fullName evidence="2">Twin-arginine translocation pathway signal</fullName>
    </submittedName>
</protein>
<sequence length="180" mass="18660">MSVTRRNVILTGGAASLAACAPRANGSELEARVRASRNELFAQYPSLRGLAERSAGMLIIPEIVKGGLIVGGSYGEGALLVGDAVVDYISVGAASLGFQAGVQTFGQALFFISPAALANFRQADGWQLGVDAEATVLEDGIAAGVSSTTLQQPIYEVVYGQRGLLLGASLEGAKYNRLIR</sequence>
<dbReference type="InterPro" id="IPR006311">
    <property type="entry name" value="TAT_signal"/>
</dbReference>
<dbReference type="PROSITE" id="PS51318">
    <property type="entry name" value="TAT"/>
    <property type="match status" value="1"/>
</dbReference>
<dbReference type="PROSITE" id="PS51257">
    <property type="entry name" value="PROKAR_LIPOPROTEIN"/>
    <property type="match status" value="1"/>
</dbReference>
<dbReference type="InterPro" id="IPR007461">
    <property type="entry name" value="Ysc84_actin-binding"/>
</dbReference>
<keyword evidence="3" id="KW-1185">Reference proteome</keyword>
<dbReference type="Pfam" id="PF04366">
    <property type="entry name" value="Ysc84"/>
    <property type="match status" value="1"/>
</dbReference>
<gene>
    <name evidence="2" type="ORF">GE300_10065</name>
</gene>
<proteinExistence type="predicted"/>
<evidence type="ECO:0000313" key="2">
    <source>
        <dbReference type="EMBL" id="MSU89953.1"/>
    </source>
</evidence>
<comment type="caution">
    <text evidence="2">The sequence shown here is derived from an EMBL/GenBank/DDBJ whole genome shotgun (WGS) entry which is preliminary data.</text>
</comment>
<evidence type="ECO:0000259" key="1">
    <source>
        <dbReference type="Pfam" id="PF04366"/>
    </source>
</evidence>
<reference evidence="2 3" key="1">
    <citation type="submission" date="2019-10" db="EMBL/GenBank/DDBJ databases">
        <title>Cognatihalovulum marinum gen. nov. sp. nov., a new member of the family Rhodobacteraceae isolated from deep seawater of the Northwest Indian Ocean.</title>
        <authorList>
            <person name="Ruan C."/>
            <person name="Wang J."/>
            <person name="Zheng X."/>
            <person name="Song L."/>
            <person name="Zhu Y."/>
            <person name="Huang Y."/>
            <person name="Lu Z."/>
            <person name="Du W."/>
            <person name="Huang L."/>
            <person name="Dai X."/>
        </authorList>
    </citation>
    <scope>NUCLEOTIDE SEQUENCE [LARGE SCALE GENOMIC DNA]</scope>
    <source>
        <strain evidence="2 3">2CG4</strain>
    </source>
</reference>
<accession>A0A6L5Z083</accession>
<dbReference type="EMBL" id="WIND01000006">
    <property type="protein sequence ID" value="MSU89953.1"/>
    <property type="molecule type" value="Genomic_DNA"/>
</dbReference>
<feature type="domain" description="Ysc84 actin-binding" evidence="1">
    <location>
        <begin position="93"/>
        <end position="175"/>
    </location>
</feature>
<dbReference type="Proteomes" id="UP000474957">
    <property type="component" value="Unassembled WGS sequence"/>
</dbReference>
<name>A0A6L5Z083_9RHOB</name>
<organism evidence="2 3">
    <name type="scientific">Halovulum marinum</name>
    <dbReference type="NCBI Taxonomy" id="2662447"/>
    <lineage>
        <taxon>Bacteria</taxon>
        <taxon>Pseudomonadati</taxon>
        <taxon>Pseudomonadota</taxon>
        <taxon>Alphaproteobacteria</taxon>
        <taxon>Rhodobacterales</taxon>
        <taxon>Paracoccaceae</taxon>
        <taxon>Halovulum</taxon>
    </lineage>
</organism>